<evidence type="ECO:0000313" key="3">
    <source>
        <dbReference type="EMBL" id="TFE26315.1"/>
    </source>
</evidence>
<feature type="active site" description="Acyl-thioester intermediate" evidence="2">
    <location>
        <position position="258"/>
    </location>
</feature>
<keyword evidence="1 3" id="KW-0378">Hydrolase</keyword>
<dbReference type="InterPro" id="IPR023365">
    <property type="entry name" value="Sortase_dom-sf"/>
</dbReference>
<dbReference type="NCBIfam" id="TIGR03064">
    <property type="entry name" value="sortase_srtB"/>
    <property type="match status" value="1"/>
</dbReference>
<comment type="caution">
    <text evidence="3">The sequence shown here is derived from an EMBL/GenBank/DDBJ whole genome shotgun (WGS) entry which is preliminary data.</text>
</comment>
<reference evidence="3 4" key="1">
    <citation type="submission" date="2019-03" db="EMBL/GenBank/DDBJ databases">
        <title>Cohnella endophytica sp. nov., a novel endophytic bacterium isolated from bark of Sonneratia apetala.</title>
        <authorList>
            <person name="Tuo L."/>
        </authorList>
    </citation>
    <scope>NUCLEOTIDE SEQUENCE [LARGE SCALE GENOMIC DNA]</scope>
    <source>
        <strain evidence="3 4">CCTCC AB 208254</strain>
    </source>
</reference>
<dbReference type="SUPFAM" id="SSF63817">
    <property type="entry name" value="Sortase"/>
    <property type="match status" value="1"/>
</dbReference>
<dbReference type="OrthoDB" id="9806013at2"/>
<dbReference type="EMBL" id="SOMN01000014">
    <property type="protein sequence ID" value="TFE26315.1"/>
    <property type="molecule type" value="Genomic_DNA"/>
</dbReference>
<dbReference type="Gene3D" id="2.40.260.10">
    <property type="entry name" value="Sortase"/>
    <property type="match status" value="1"/>
</dbReference>
<dbReference type="CDD" id="cd05826">
    <property type="entry name" value="Sortase_B"/>
    <property type="match status" value="1"/>
</dbReference>
<dbReference type="RefSeq" id="WP_135152408.1">
    <property type="nucleotide sequence ID" value="NZ_SOMN01000014.1"/>
</dbReference>
<dbReference type="Pfam" id="PF04203">
    <property type="entry name" value="Sortase"/>
    <property type="match status" value="1"/>
</dbReference>
<name>A0A4Y8M2T3_9BACL</name>
<accession>A0A4Y8M2T3</accession>
<gene>
    <name evidence="3" type="primary">srtB</name>
    <name evidence="3" type="ORF">E2980_11925</name>
</gene>
<feature type="active site" description="Proton donor/acceptor" evidence="2">
    <location>
        <position position="165"/>
    </location>
</feature>
<dbReference type="GO" id="GO:0016787">
    <property type="term" value="F:hydrolase activity"/>
    <property type="evidence" value="ECO:0007669"/>
    <property type="project" value="UniProtKB-KW"/>
</dbReference>
<evidence type="ECO:0000256" key="2">
    <source>
        <dbReference type="PIRSR" id="PIRSR605754-1"/>
    </source>
</evidence>
<keyword evidence="4" id="KW-1185">Reference proteome</keyword>
<organism evidence="3 4">
    <name type="scientific">Cohnella luojiensis</name>
    <dbReference type="NCBI Taxonomy" id="652876"/>
    <lineage>
        <taxon>Bacteria</taxon>
        <taxon>Bacillati</taxon>
        <taxon>Bacillota</taxon>
        <taxon>Bacilli</taxon>
        <taxon>Bacillales</taxon>
        <taxon>Paenibacillaceae</taxon>
        <taxon>Cohnella</taxon>
    </lineage>
</organism>
<dbReference type="InterPro" id="IPR009835">
    <property type="entry name" value="SrtB"/>
</dbReference>
<dbReference type="InterPro" id="IPR005754">
    <property type="entry name" value="Sortase"/>
</dbReference>
<sequence>MNWRKWSYYGLLAAFVFVFLFSAGRLAAYFWDAQQSQEQLQEVKKLYRATPQNNPPIKTVFKPETQESEQKIAPPLPATVSVPESHPDKAVIQERFNPLLKVNDDVIGWVRIEDTVIDYPVVQSDDNEYYLLRDLHKKENVNGSIFMDYRNRIEQPAAHWILYGHNMKNKTMFMALLNYESRWYFDNHSIIQFDTLYDDKKWQVFSAYFTDTNDDYLRTDFHDDGDFLTFIQDLQGKSLHRTDTELSANDTILTLSTCSNSNDDARFVVHAKLIE</sequence>
<dbReference type="EC" id="3.4.22.71" evidence="3"/>
<dbReference type="AlphaFoldDB" id="A0A4Y8M2T3"/>
<proteinExistence type="predicted"/>
<protein>
    <submittedName>
        <fullName evidence="3">Class B sortase</fullName>
        <ecNumber evidence="3">3.4.22.71</ecNumber>
    </submittedName>
</protein>
<dbReference type="Proteomes" id="UP000297900">
    <property type="component" value="Unassembled WGS sequence"/>
</dbReference>
<evidence type="ECO:0000256" key="1">
    <source>
        <dbReference type="ARBA" id="ARBA00022801"/>
    </source>
</evidence>
<evidence type="ECO:0000313" key="4">
    <source>
        <dbReference type="Proteomes" id="UP000297900"/>
    </source>
</evidence>